<organism evidence="4 5">
    <name type="scientific">Kluyvera cryocrescens</name>
    <name type="common">Kluyvera citrophila</name>
    <dbReference type="NCBI Taxonomy" id="580"/>
    <lineage>
        <taxon>Bacteria</taxon>
        <taxon>Pseudomonadati</taxon>
        <taxon>Pseudomonadota</taxon>
        <taxon>Gammaproteobacteria</taxon>
        <taxon>Enterobacterales</taxon>
        <taxon>Enterobacteriaceae</taxon>
        <taxon>Kluyvera</taxon>
    </lineage>
</organism>
<evidence type="ECO:0000256" key="1">
    <source>
        <dbReference type="ARBA" id="ARBA00022503"/>
    </source>
</evidence>
<dbReference type="SUPFAM" id="SSF55729">
    <property type="entry name" value="Acyl-CoA N-acyltransferases (Nat)"/>
    <property type="match status" value="1"/>
</dbReference>
<dbReference type="InterPro" id="IPR007041">
    <property type="entry name" value="Arg_succinylTrfase_AstA/AruG"/>
</dbReference>
<dbReference type="PANTHER" id="PTHR30420:SF1">
    <property type="entry name" value="ARGININE N-SUCCINYLTRANSFERASE"/>
    <property type="match status" value="1"/>
</dbReference>
<evidence type="ECO:0000313" key="5">
    <source>
        <dbReference type="Proteomes" id="UP000401081"/>
    </source>
</evidence>
<dbReference type="Proteomes" id="UP000401081">
    <property type="component" value="Unassembled WGS sequence"/>
</dbReference>
<reference evidence="4 5" key="1">
    <citation type="submission" date="2019-03" db="EMBL/GenBank/DDBJ databases">
        <authorList>
            <consortium name="Pathogen Informatics"/>
        </authorList>
    </citation>
    <scope>NUCLEOTIDE SEQUENCE [LARGE SCALE GENOMIC DNA]</scope>
    <source>
        <strain evidence="4 5">NCTC12993</strain>
    </source>
</reference>
<proteinExistence type="predicted"/>
<keyword evidence="2 4" id="KW-0808">Transferase</keyword>
<keyword evidence="3 4" id="KW-0012">Acyltransferase</keyword>
<keyword evidence="5" id="KW-1185">Reference proteome</keyword>
<dbReference type="AlphaFoldDB" id="A0A485AKF1"/>
<evidence type="ECO:0000313" key="4">
    <source>
        <dbReference type="EMBL" id="VFS56939.1"/>
    </source>
</evidence>
<dbReference type="Pfam" id="PF04958">
    <property type="entry name" value="AstA"/>
    <property type="match status" value="1"/>
</dbReference>
<dbReference type="GO" id="GO:0006527">
    <property type="term" value="P:L-arginine catabolic process"/>
    <property type="evidence" value="ECO:0007669"/>
    <property type="project" value="InterPro"/>
</dbReference>
<name>A0A485AKF1_KLUCR</name>
<dbReference type="GO" id="GO:0008791">
    <property type="term" value="F:arginine N-succinyltransferase activity"/>
    <property type="evidence" value="ECO:0007669"/>
    <property type="project" value="UniProtKB-EC"/>
</dbReference>
<dbReference type="EMBL" id="CAADJD010000007">
    <property type="protein sequence ID" value="VFS56939.1"/>
    <property type="molecule type" value="Genomic_DNA"/>
</dbReference>
<dbReference type="EC" id="2.3.1.109" evidence="4"/>
<protein>
    <submittedName>
        <fullName evidence="4">Arginine N-succinyltransferase subunit beta</fullName>
        <ecNumber evidence="4">2.3.1.109</ecNumber>
    </submittedName>
</protein>
<sequence>MMIIRPVAAGDLQGLLTLAGKRVAVSLRCPPMKILLRRVSPVLRPPGKARCRVAIKATCSCLRIPAAGAVVGVCAIEVAVGVNDPWYNYRVGTLVHASKELNVYNALPTLFLTNDHTGSSELCTLFLDPAWRKDSNGHLLSSSRFLFMAAFRDHFNHKVVAEMRGVIDEHGYSPFWESLGQPLFLYGVFPRRLSVRYRAKSVYC</sequence>
<dbReference type="InterPro" id="IPR016181">
    <property type="entry name" value="Acyl_CoA_acyltransferase"/>
</dbReference>
<evidence type="ECO:0000256" key="3">
    <source>
        <dbReference type="ARBA" id="ARBA00023315"/>
    </source>
</evidence>
<evidence type="ECO:0000256" key="2">
    <source>
        <dbReference type="ARBA" id="ARBA00022679"/>
    </source>
</evidence>
<keyword evidence="1" id="KW-0056">Arginine metabolism</keyword>
<gene>
    <name evidence="4" type="primary">aruG_1</name>
    <name evidence="4" type="ORF">NCTC12993_00572</name>
</gene>
<accession>A0A485AKF1</accession>
<dbReference type="PANTHER" id="PTHR30420">
    <property type="entry name" value="N-SUCCINYLARGININE DIHYDROLASE"/>
    <property type="match status" value="1"/>
</dbReference>